<accession>A0A291T9Z4</accession>
<keyword evidence="1" id="KW-1133">Transmembrane helix</keyword>
<proteinExistence type="predicted"/>
<dbReference type="Gene3D" id="2.20.25.10">
    <property type="match status" value="1"/>
</dbReference>
<evidence type="ECO:0000313" key="2">
    <source>
        <dbReference type="EMBL" id="ATL89962.1"/>
    </source>
</evidence>
<protein>
    <recommendedName>
        <fullName evidence="4">DNA-directed RNA polymerase subunit P</fullName>
    </recommendedName>
</protein>
<organism evidence="2 3">
    <name type="scientific">Faecalibacterium prausnitzii</name>
    <dbReference type="NCBI Taxonomy" id="853"/>
    <lineage>
        <taxon>Bacteria</taxon>
        <taxon>Bacillati</taxon>
        <taxon>Bacillota</taxon>
        <taxon>Clostridia</taxon>
        <taxon>Eubacteriales</taxon>
        <taxon>Oscillospiraceae</taxon>
        <taxon>Faecalibacterium</taxon>
    </lineage>
</organism>
<evidence type="ECO:0000313" key="3">
    <source>
        <dbReference type="Proteomes" id="UP000223709"/>
    </source>
</evidence>
<name>A0A291T9Z4_9FIRM</name>
<keyword evidence="1" id="KW-0472">Membrane</keyword>
<dbReference type="Pfam" id="PF03966">
    <property type="entry name" value="Trm112p"/>
    <property type="match status" value="1"/>
</dbReference>
<dbReference type="Gene3D" id="2.20.28.30">
    <property type="entry name" value="RNA polymerase ii, chain L"/>
    <property type="match status" value="1"/>
</dbReference>
<feature type="transmembrane region" description="Helical" evidence="1">
    <location>
        <begin position="345"/>
        <end position="365"/>
    </location>
</feature>
<dbReference type="EMBL" id="CP023819">
    <property type="protein sequence ID" value="ATL89962.1"/>
    <property type="molecule type" value="Genomic_DNA"/>
</dbReference>
<dbReference type="Proteomes" id="UP000223709">
    <property type="component" value="Chromosome"/>
</dbReference>
<reference evidence="2 3" key="1">
    <citation type="submission" date="2017-10" db="EMBL/GenBank/DDBJ databases">
        <title>Complete Genome Sequence of Faecalibacterium prausnitzii isolated from the gut of healthy adult Indian.</title>
        <authorList>
            <person name="Bag S."/>
            <person name="Ghosh T.S."/>
            <person name="Das B."/>
        </authorList>
    </citation>
    <scope>NUCLEOTIDE SEQUENCE [LARGE SCALE GENOMIC DNA]</scope>
    <source>
        <strain evidence="2 3">Indica</strain>
    </source>
</reference>
<dbReference type="PANTHER" id="PTHR37826">
    <property type="entry name" value="FLOTILLIN BAND_7_5 DOMAIN PROTEIN"/>
    <property type="match status" value="1"/>
</dbReference>
<evidence type="ECO:0008006" key="4">
    <source>
        <dbReference type="Google" id="ProtNLM"/>
    </source>
</evidence>
<evidence type="ECO:0000256" key="1">
    <source>
        <dbReference type="SAM" id="Phobius"/>
    </source>
</evidence>
<gene>
    <name evidence="2" type="ORF">CRH10_06465</name>
</gene>
<sequence>MAEKTTNYQCPACTGPLHYDGASGKLVCDYCGSAYDVKDIEARYAKKQAAADTAAEGDAKKAARLPRQDSPVWSEAEAEGLNSYSCPTCGAELVCDETTAATTCPYCGNPTVLGGKLSGKLKPEYILPFKLDKKTAIAQLTRYYKGKAFLPKAFKSQNHIAEIQGVYVPFWLYDAKADARGRYEGQNSESHREGDYMVTTTQHYDVRREGSADFTKVPVDGSSKMPNTHMDAIEPFDYGDLKPFSTAYLPGYLADRYDEDADACAERAYRRMYNSTADALHATTGGYSEIHPISENINVDMTHAHYALLPVWMLHTRWKDKDFLFAMNGQTGRLIGDLPVDKSRVAAWFAGISLPLMAVLAFLLLL</sequence>
<dbReference type="RefSeq" id="WP_098923495.1">
    <property type="nucleotide sequence ID" value="NZ_CP023819.1"/>
</dbReference>
<dbReference type="PANTHER" id="PTHR37826:SF3">
    <property type="entry name" value="J DOMAIN-CONTAINING PROTEIN"/>
    <property type="match status" value="1"/>
</dbReference>
<dbReference type="InterPro" id="IPR005651">
    <property type="entry name" value="Trm112-like"/>
</dbReference>
<dbReference type="AlphaFoldDB" id="A0A291T9Z4"/>
<keyword evidence="1" id="KW-0812">Transmembrane</keyword>
<dbReference type="SUPFAM" id="SSF158997">
    <property type="entry name" value="Trm112p-like"/>
    <property type="match status" value="1"/>
</dbReference>